<protein>
    <submittedName>
        <fullName evidence="3">MarR family transcriptional regulator</fullName>
    </submittedName>
</protein>
<dbReference type="SMART" id="SM00347">
    <property type="entry name" value="HTH_MARR"/>
    <property type="match status" value="1"/>
</dbReference>
<evidence type="ECO:0000313" key="4">
    <source>
        <dbReference type="Proteomes" id="UP000584670"/>
    </source>
</evidence>
<evidence type="ECO:0000313" key="3">
    <source>
        <dbReference type="EMBL" id="MBC2904692.1"/>
    </source>
</evidence>
<comment type="caution">
    <text evidence="3">The sequence shown here is derived from an EMBL/GenBank/DDBJ whole genome shotgun (WGS) entry which is preliminary data.</text>
</comment>
<dbReference type="AlphaFoldDB" id="A0A7X1JAI1"/>
<dbReference type="EMBL" id="JACMSF010000028">
    <property type="protein sequence ID" value="MBC2904692.1"/>
    <property type="molecule type" value="Genomic_DNA"/>
</dbReference>
<name>A0A7X1JAI1_9ACTN</name>
<evidence type="ECO:0000256" key="1">
    <source>
        <dbReference type="ARBA" id="ARBA00004496"/>
    </source>
</evidence>
<organism evidence="3 4">
    <name type="scientific">Streptomyces cupreus</name>
    <dbReference type="NCBI Taxonomy" id="2759956"/>
    <lineage>
        <taxon>Bacteria</taxon>
        <taxon>Bacillati</taxon>
        <taxon>Actinomycetota</taxon>
        <taxon>Actinomycetes</taxon>
        <taxon>Kitasatosporales</taxon>
        <taxon>Streptomycetaceae</taxon>
        <taxon>Streptomyces</taxon>
    </lineage>
</organism>
<dbReference type="Pfam" id="PF01047">
    <property type="entry name" value="MarR"/>
    <property type="match status" value="1"/>
</dbReference>
<dbReference type="InterPro" id="IPR000835">
    <property type="entry name" value="HTH_MarR-typ"/>
</dbReference>
<evidence type="ECO:0000259" key="2">
    <source>
        <dbReference type="PROSITE" id="PS50995"/>
    </source>
</evidence>
<dbReference type="SUPFAM" id="SSF46785">
    <property type="entry name" value="Winged helix' DNA-binding domain"/>
    <property type="match status" value="1"/>
</dbReference>
<dbReference type="Proteomes" id="UP000584670">
    <property type="component" value="Unassembled WGS sequence"/>
</dbReference>
<reference evidence="3 4" key="1">
    <citation type="submission" date="2020-08" db="EMBL/GenBank/DDBJ databases">
        <title>Streptomyces sp. PSKA01 genome sequencing and assembly.</title>
        <authorList>
            <person name="Mandal S."/>
            <person name="Maiti P.K."/>
            <person name="Das P."/>
        </authorList>
    </citation>
    <scope>NUCLEOTIDE SEQUENCE [LARGE SCALE GENOMIC DNA]</scope>
    <source>
        <strain evidence="3 4">PSKA01</strain>
    </source>
</reference>
<dbReference type="GO" id="GO:0006950">
    <property type="term" value="P:response to stress"/>
    <property type="evidence" value="ECO:0007669"/>
    <property type="project" value="TreeGrafter"/>
</dbReference>
<dbReference type="Gene3D" id="1.10.10.10">
    <property type="entry name" value="Winged helix-like DNA-binding domain superfamily/Winged helix DNA-binding domain"/>
    <property type="match status" value="1"/>
</dbReference>
<accession>A0A7X1JAI1</accession>
<dbReference type="PROSITE" id="PS50995">
    <property type="entry name" value="HTH_MARR_2"/>
    <property type="match status" value="1"/>
</dbReference>
<dbReference type="PANTHER" id="PTHR33164">
    <property type="entry name" value="TRANSCRIPTIONAL REGULATOR, MARR FAMILY"/>
    <property type="match status" value="1"/>
</dbReference>
<dbReference type="InterPro" id="IPR036390">
    <property type="entry name" value="WH_DNA-bd_sf"/>
</dbReference>
<feature type="domain" description="HTH marR-type" evidence="2">
    <location>
        <begin position="2"/>
        <end position="132"/>
    </location>
</feature>
<dbReference type="GO" id="GO:0005737">
    <property type="term" value="C:cytoplasm"/>
    <property type="evidence" value="ECO:0007669"/>
    <property type="project" value="UniProtKB-SubCell"/>
</dbReference>
<gene>
    <name evidence="3" type="ORF">H4N64_24445</name>
</gene>
<sequence length="138" mass="15426">MRDDPGFPLYVAARVLANFYRPSLAELGLTDPHYLVLRVHWAQGPLGIKDLGETLSLDSGTLSPLVKRLELTGYVHRQRSRSEGRQVLVSTTEAGDALRVRADALAIEAWQALRYSPEEFDARIRFLNGLTRRLGIPA</sequence>
<dbReference type="InterPro" id="IPR039422">
    <property type="entry name" value="MarR/SlyA-like"/>
</dbReference>
<dbReference type="GO" id="GO:0003700">
    <property type="term" value="F:DNA-binding transcription factor activity"/>
    <property type="evidence" value="ECO:0007669"/>
    <property type="project" value="InterPro"/>
</dbReference>
<dbReference type="PANTHER" id="PTHR33164:SF5">
    <property type="entry name" value="ORGANIC HYDROPEROXIDE RESISTANCE TRANSCRIPTIONAL REGULATOR"/>
    <property type="match status" value="1"/>
</dbReference>
<keyword evidence="4" id="KW-1185">Reference proteome</keyword>
<dbReference type="InterPro" id="IPR036388">
    <property type="entry name" value="WH-like_DNA-bd_sf"/>
</dbReference>
<proteinExistence type="predicted"/>
<comment type="subcellular location">
    <subcellularLocation>
        <location evidence="1">Cytoplasm</location>
    </subcellularLocation>
</comment>